<sequence>MVVKRPELRKITPKIWELFWEEEPSSSLRNNRISLKKWLDNQHQSEIFEIRQGYQTISIVWK</sequence>
<keyword evidence="1" id="KW-0378">Hydrolase</keyword>
<feature type="non-terminal residue" evidence="1">
    <location>
        <position position="62"/>
    </location>
</feature>
<reference evidence="1 2" key="1">
    <citation type="submission" date="2015-09" db="EMBL/GenBank/DDBJ databases">
        <title>Identification and resolution of microdiversity through metagenomic sequencing of parallel consortia.</title>
        <authorList>
            <person name="Nelson W.C."/>
            <person name="Romine M.F."/>
            <person name="Lindemann S.R."/>
        </authorList>
    </citation>
    <scope>NUCLEOTIDE SEQUENCE [LARGE SCALE GENOMIC DNA]</scope>
    <source>
        <strain evidence="1">HL-49</strain>
    </source>
</reference>
<name>A0A0P7ZZL2_9BACT</name>
<evidence type="ECO:0000313" key="1">
    <source>
        <dbReference type="EMBL" id="KPQ10481.1"/>
    </source>
</evidence>
<evidence type="ECO:0000313" key="2">
    <source>
        <dbReference type="Proteomes" id="UP000050421"/>
    </source>
</evidence>
<comment type="caution">
    <text evidence="1">The sequence shown here is derived from an EMBL/GenBank/DDBJ whole genome shotgun (WGS) entry which is preliminary data.</text>
</comment>
<dbReference type="Proteomes" id="UP000050421">
    <property type="component" value="Unassembled WGS sequence"/>
</dbReference>
<organism evidence="1 2">
    <name type="scientific">Algoriphagus marincola HL-49</name>
    <dbReference type="NCBI Taxonomy" id="1305737"/>
    <lineage>
        <taxon>Bacteria</taxon>
        <taxon>Pseudomonadati</taxon>
        <taxon>Bacteroidota</taxon>
        <taxon>Cytophagia</taxon>
        <taxon>Cytophagales</taxon>
        <taxon>Cyclobacteriaceae</taxon>
        <taxon>Algoriphagus</taxon>
    </lineage>
</organism>
<dbReference type="GO" id="GO:0016787">
    <property type="term" value="F:hydrolase activity"/>
    <property type="evidence" value="ECO:0007669"/>
    <property type="project" value="UniProtKB-KW"/>
</dbReference>
<gene>
    <name evidence="1" type="ORF">HLUCCX10_15690</name>
</gene>
<accession>A0A0P7ZZL2</accession>
<dbReference type="eggNOG" id="COG2049">
    <property type="taxonomic scope" value="Bacteria"/>
</dbReference>
<protein>
    <submittedName>
        <fullName evidence="1">Allophanate hydrolase 2 subunit 1</fullName>
    </submittedName>
</protein>
<dbReference type="STRING" id="1305737.GCA_000526355_00638"/>
<dbReference type="AlphaFoldDB" id="A0A0P7ZZL2"/>
<dbReference type="EMBL" id="LJXT01000130">
    <property type="protein sequence ID" value="KPQ10481.1"/>
    <property type="molecule type" value="Genomic_DNA"/>
</dbReference>
<proteinExistence type="predicted"/>